<dbReference type="PROSITE" id="PS51257">
    <property type="entry name" value="PROKAR_LIPOPROTEIN"/>
    <property type="match status" value="1"/>
</dbReference>
<dbReference type="AlphaFoldDB" id="A0A0M2NBI7"/>
<organism evidence="2 3">
    <name type="scientific">Christensenella hongkongensis</name>
    <dbReference type="NCBI Taxonomy" id="270498"/>
    <lineage>
        <taxon>Bacteria</taxon>
        <taxon>Bacillati</taxon>
        <taxon>Bacillota</taxon>
        <taxon>Clostridia</taxon>
        <taxon>Christensenellales</taxon>
        <taxon>Christensenellaceae</taxon>
        <taxon>Christensenella</taxon>
    </lineage>
</organism>
<keyword evidence="3" id="KW-1185">Reference proteome</keyword>
<evidence type="ECO:0000256" key="1">
    <source>
        <dbReference type="SAM" id="SignalP"/>
    </source>
</evidence>
<feature type="chain" id="PRO_5039439955" description="DUF5666 domain-containing protein" evidence="1">
    <location>
        <begin position="22"/>
        <end position="237"/>
    </location>
</feature>
<dbReference type="OrthoDB" id="2029085at2"/>
<dbReference type="EMBL" id="LAYJ01000116">
    <property type="protein sequence ID" value="KKI49859.1"/>
    <property type="molecule type" value="Genomic_DNA"/>
</dbReference>
<dbReference type="STRING" id="270498.CHK_2667"/>
<evidence type="ECO:0008006" key="4">
    <source>
        <dbReference type="Google" id="ProtNLM"/>
    </source>
</evidence>
<proteinExistence type="predicted"/>
<gene>
    <name evidence="2" type="ORF">CHK_2667</name>
</gene>
<name>A0A0M2NBI7_9FIRM</name>
<protein>
    <recommendedName>
        <fullName evidence="4">DUF5666 domain-containing protein</fullName>
    </recommendedName>
</protein>
<comment type="caution">
    <text evidence="2">The sequence shown here is derived from an EMBL/GenBank/DDBJ whole genome shotgun (WGS) entry which is preliminary data.</text>
</comment>
<sequence length="237" mass="24710">MMKKSFLGILAVTVSSLFLFAGCAPAPASESPVPTEDLILAITGEVTEIVPSDDVTQITVDAGKDGSSQSNYSLMILNVDKNVPVTLDGQTENFKEGAISVGDAIEVYLSPTTPVTASEPPQATPVSIVIVAQSGGTLLEGSTGQTSVTGEITEITKDKDYYLVYVQNEPDGEPVNDLRAVVSSDTKITSEDTGSNMAVADLAVGQKVTVSTDGRMTFSIPPQANAQTILVHDAQAK</sequence>
<feature type="signal peptide" evidence="1">
    <location>
        <begin position="1"/>
        <end position="21"/>
    </location>
</feature>
<accession>A0A0M2NBI7</accession>
<evidence type="ECO:0000313" key="2">
    <source>
        <dbReference type="EMBL" id="KKI49859.1"/>
    </source>
</evidence>
<evidence type="ECO:0000313" key="3">
    <source>
        <dbReference type="Proteomes" id="UP000034076"/>
    </source>
</evidence>
<reference evidence="2 3" key="1">
    <citation type="submission" date="2015-04" db="EMBL/GenBank/DDBJ databases">
        <title>Draft genome sequence of bacteremic isolate Catabacter hongkongensis type strain HKU16T.</title>
        <authorList>
            <person name="Lau S.K."/>
            <person name="Teng J.L."/>
            <person name="Huang Y."/>
            <person name="Curreem S.O."/>
            <person name="Tsui S.K."/>
            <person name="Woo P.C."/>
        </authorList>
    </citation>
    <scope>NUCLEOTIDE SEQUENCE [LARGE SCALE GENOMIC DNA]</scope>
    <source>
        <strain evidence="2 3">HKU16</strain>
    </source>
</reference>
<keyword evidence="1" id="KW-0732">Signal</keyword>
<dbReference type="Proteomes" id="UP000034076">
    <property type="component" value="Unassembled WGS sequence"/>
</dbReference>
<dbReference type="RefSeq" id="WP_046444470.1">
    <property type="nucleotide sequence ID" value="NZ_CAUERS010000040.1"/>
</dbReference>